<dbReference type="Gene3D" id="3.40.50.150">
    <property type="entry name" value="Vaccinia Virus protein VP39"/>
    <property type="match status" value="1"/>
</dbReference>
<feature type="transmembrane region" description="Helical" evidence="1">
    <location>
        <begin position="383"/>
        <end position="402"/>
    </location>
</feature>
<dbReference type="GO" id="GO:0008757">
    <property type="term" value="F:S-adenosylmethionine-dependent methyltransferase activity"/>
    <property type="evidence" value="ECO:0007669"/>
    <property type="project" value="InterPro"/>
</dbReference>
<name>A0A2T0K9R8_9ACTN</name>
<dbReference type="SUPFAM" id="SSF49785">
    <property type="entry name" value="Galactose-binding domain-like"/>
    <property type="match status" value="1"/>
</dbReference>
<evidence type="ECO:0000313" key="3">
    <source>
        <dbReference type="EMBL" id="PRX19860.1"/>
    </source>
</evidence>
<organism evidence="3 4">
    <name type="scientific">Actinoplanes italicus</name>
    <dbReference type="NCBI Taxonomy" id="113567"/>
    <lineage>
        <taxon>Bacteria</taxon>
        <taxon>Bacillati</taxon>
        <taxon>Actinomycetota</taxon>
        <taxon>Actinomycetes</taxon>
        <taxon>Micromonosporales</taxon>
        <taxon>Micromonosporaceae</taxon>
        <taxon>Actinoplanes</taxon>
    </lineage>
</organism>
<feature type="transmembrane region" description="Helical" evidence="1">
    <location>
        <begin position="86"/>
        <end position="105"/>
    </location>
</feature>
<accession>A0A2T0K9R8</accession>
<comment type="caution">
    <text evidence="3">The sequence shown here is derived from an EMBL/GenBank/DDBJ whole genome shotgun (WGS) entry which is preliminary data.</text>
</comment>
<feature type="transmembrane region" description="Helical" evidence="1">
    <location>
        <begin position="309"/>
        <end position="327"/>
    </location>
</feature>
<dbReference type="SUPFAM" id="SSF53335">
    <property type="entry name" value="S-adenosyl-L-methionine-dependent methyltransferases"/>
    <property type="match status" value="1"/>
</dbReference>
<keyword evidence="1" id="KW-1133">Transmembrane helix</keyword>
<dbReference type="Pfam" id="PF24607">
    <property type="entry name" value="CBM_AftD"/>
    <property type="match status" value="2"/>
</dbReference>
<dbReference type="Pfam" id="PF08241">
    <property type="entry name" value="Methyltransf_11"/>
    <property type="match status" value="1"/>
</dbReference>
<feature type="transmembrane region" description="Helical" evidence="1">
    <location>
        <begin position="1299"/>
        <end position="1318"/>
    </location>
</feature>
<feature type="transmembrane region" description="Helical" evidence="1">
    <location>
        <begin position="195"/>
        <end position="221"/>
    </location>
</feature>
<feature type="transmembrane region" description="Helical" evidence="1">
    <location>
        <begin position="111"/>
        <end position="133"/>
    </location>
</feature>
<sequence length="1658" mass="176285">MTAALRERTPAVTTAPAVDTVPPSPSRHLLAAAGALVLVVLAFLQRPGRITFDTKLDMAENPIAFMERALHLWNPWSASGELQQQAYGYLFPMGPFFAAGDLLGIPPWITQRIWCALLLCAAYYGTLFLARAMRIGNDTGRIVGALAYALAPRMLTEIGPLSSEMLPVVFLPWVMLPLVSWRRLGSPRRAAALSALAVLFMGGINAAAVVMALVLPGLWLLTRRWDRQLFALIFWWGVCVLGTTLWWIVPLLLFGEYSLPFLDFIESSGTTTAVTSLYQASRGTNQWVGYIVQGDPWWPAGWTLVDNPALMAATAVVAALGLAGLAMRGLPERRFLIIGALTGLTLLTVGYVGTLDSPFAPLVRELLDGPLAPLRNVHKFEPVLRLPVVLGLAYLASKAFTWRRLRLRVPASPVVALLLVVAAAPAGMTLLRPGPGWTEMPGYWQEAADWLTDSDAQARTLVVPGSGFAQHTWGRTVDEPMQPLAGAPWSTRNQIPLSSEGNIRVMDAVEAVLEQGRGSPALAEFLARSGYKYLLVRHDLDRAASGAPPIAVVRQAIAGSPGLAPAAQFGPLVGAGGAATSPVDATVSVPAIEIFRVTKTVPQVSATALKDVPLLSGGPESLIPALEQRLINGEQPAVLAGERGGLLGLDGGESAARPIVTDGLRRRELNIGRVRDNVSQTLTRTEKTRQGRVRTDLIPFDARGHQTVAEYQGIRSVQASSSAGFADSISATDPSGMPFAALDGDAATAWRSDPYQGGVGQWIDVELGTAKRVTSVTVDFSADLRIAAPVAMVRLTTDQGIVDRLVPETPGPHTLSTLPGLTTGIRVTVLALQSGYEGAVALRELGVPGLEAERGLRVPNDIKSTPTPSYAFARDAQQRGACFPASTEAGSTIRCDQFLARQGEEPLGVDRYFTTPADGAYDLRLTAQVRPGATVPLKLPVTATATTVLGGDVTAGAHAAVDGDPATAWLAEPTDDEPVFTLSWKGNRRIDRVRLVAPESPVAARPTKVAVRAAGKDVVAEVGADGWVRFPAVTTNRLQIVLGETERVIADPRGQGWPAPAGIAEIEVPGLNGLLTPAADTTALAAACGTGPTVEIGGVAYPTSVAGTLGDARSGRALPVTICDDFAIEAVQLPKGDQHLRTVPSAAFVIDTATVVPDGAKDEVPAVTHRTVTAGEWRATERTVTVAAGEAALLVVPENHNAGWAATLNGAELRPVRADGWQQAFVLPAGDGGTVILRFTPDEPYRTGLAAGAGCILLVVILALLPVRRRAVPVRRPLARAFTAAPGGDWWMLVPLMVLAVVIGGPAGAAFLLAALIVRQVRPNYLPGLAFASAAVGIGVAVGGRLMGHGQEWAYGAAVQLAMLAAVCAVAAAAARSSGRPEKEISVDDQAISAHRATLGRSVRLFRTFLVEQSDPDRFYSMLAEDSVNQLTAYADLTGARVLDVGGGPGYFASEFEKAGASYHGLDPAVGDFADAGAKVAGMVRGSGTALPIRTAALDVCYSSNVLEHVSEPEKMLDEMVRVTRPGGIVFVSFTPWWSPHGGHETGPWHLLGGERARRRYLRKFGREPKNRYMETLFPVSAARMMRWTRAARRAGDVTVVDVIPRYHPWWAQWVASVPVLREFATWNFTVVLRREGESVSTSVQEDVARVSLPDVTQ</sequence>
<dbReference type="Pfam" id="PF11847">
    <property type="entry name" value="GT-C_AftD"/>
    <property type="match status" value="1"/>
</dbReference>
<feature type="transmembrane region" description="Helical" evidence="1">
    <location>
        <begin position="334"/>
        <end position="353"/>
    </location>
</feature>
<dbReference type="EMBL" id="PVMZ01000009">
    <property type="protein sequence ID" value="PRX19860.1"/>
    <property type="molecule type" value="Genomic_DNA"/>
</dbReference>
<feature type="transmembrane region" description="Helical" evidence="1">
    <location>
        <begin position="28"/>
        <end position="44"/>
    </location>
</feature>
<dbReference type="CDD" id="cd02440">
    <property type="entry name" value="AdoMet_MTases"/>
    <property type="match status" value="1"/>
</dbReference>
<dbReference type="RefSeq" id="WP_106322013.1">
    <property type="nucleotide sequence ID" value="NZ_BOMO01000077.1"/>
</dbReference>
<keyword evidence="4" id="KW-1185">Reference proteome</keyword>
<feature type="domain" description="F5/8 type C" evidence="2">
    <location>
        <begin position="707"/>
        <end position="778"/>
    </location>
</feature>
<feature type="transmembrane region" description="Helical" evidence="1">
    <location>
        <begin position="1353"/>
        <end position="1375"/>
    </location>
</feature>
<keyword evidence="1" id="KW-0812">Transmembrane</keyword>
<proteinExistence type="predicted"/>
<dbReference type="InterPro" id="IPR013216">
    <property type="entry name" value="Methyltransf_11"/>
</dbReference>
<feature type="transmembrane region" description="Helical" evidence="1">
    <location>
        <begin position="414"/>
        <end position="431"/>
    </location>
</feature>
<dbReference type="InterPro" id="IPR056997">
    <property type="entry name" value="CBM_AftD"/>
</dbReference>
<dbReference type="InterPro" id="IPR000421">
    <property type="entry name" value="FA58C"/>
</dbReference>
<feature type="transmembrane region" description="Helical" evidence="1">
    <location>
        <begin position="1325"/>
        <end position="1347"/>
    </location>
</feature>
<feature type="transmembrane region" description="Helical" evidence="1">
    <location>
        <begin position="154"/>
        <end position="175"/>
    </location>
</feature>
<dbReference type="PROSITE" id="PS50022">
    <property type="entry name" value="FA58C_3"/>
    <property type="match status" value="1"/>
</dbReference>
<dbReference type="PANTHER" id="PTHR43591">
    <property type="entry name" value="METHYLTRANSFERASE"/>
    <property type="match status" value="1"/>
</dbReference>
<evidence type="ECO:0000313" key="4">
    <source>
        <dbReference type="Proteomes" id="UP000239415"/>
    </source>
</evidence>
<evidence type="ECO:0000259" key="2">
    <source>
        <dbReference type="PROSITE" id="PS50022"/>
    </source>
</evidence>
<dbReference type="Gene3D" id="2.60.120.260">
    <property type="entry name" value="Galactose-binding domain-like"/>
    <property type="match status" value="2"/>
</dbReference>
<dbReference type="Proteomes" id="UP000239415">
    <property type="component" value="Unassembled WGS sequence"/>
</dbReference>
<gene>
    <name evidence="3" type="ORF">CLV67_109125</name>
</gene>
<evidence type="ECO:0000256" key="1">
    <source>
        <dbReference type="SAM" id="Phobius"/>
    </source>
</evidence>
<keyword evidence="1" id="KW-0472">Membrane</keyword>
<dbReference type="OrthoDB" id="5242711at2"/>
<reference evidence="3 4" key="1">
    <citation type="submission" date="2018-03" db="EMBL/GenBank/DDBJ databases">
        <title>Genomic Encyclopedia of Archaeal and Bacterial Type Strains, Phase II (KMG-II): from individual species to whole genera.</title>
        <authorList>
            <person name="Goeker M."/>
        </authorList>
    </citation>
    <scope>NUCLEOTIDE SEQUENCE [LARGE SCALE GENOMIC DNA]</scope>
    <source>
        <strain evidence="3 4">DSM 43146</strain>
    </source>
</reference>
<dbReference type="InterPro" id="IPR029063">
    <property type="entry name" value="SAM-dependent_MTases_sf"/>
</dbReference>
<dbReference type="InterPro" id="IPR021798">
    <property type="entry name" value="AftD_N"/>
</dbReference>
<dbReference type="InterPro" id="IPR008979">
    <property type="entry name" value="Galactose-bd-like_sf"/>
</dbReference>
<feature type="transmembrane region" description="Helical" evidence="1">
    <location>
        <begin position="233"/>
        <end position="254"/>
    </location>
</feature>
<feature type="transmembrane region" description="Helical" evidence="1">
    <location>
        <begin position="1245"/>
        <end position="1265"/>
    </location>
</feature>
<keyword evidence="3" id="KW-0808">Transferase</keyword>
<protein>
    <submittedName>
        <fullName evidence="3">Arabinofuranan 3-O-arabinosyltransferase</fullName>
    </submittedName>
</protein>